<keyword evidence="3" id="KW-1185">Reference proteome</keyword>
<proteinExistence type="predicted"/>
<organism evidence="2 3">
    <name type="scientific">Lasiosphaeris hirsuta</name>
    <dbReference type="NCBI Taxonomy" id="260670"/>
    <lineage>
        <taxon>Eukaryota</taxon>
        <taxon>Fungi</taxon>
        <taxon>Dikarya</taxon>
        <taxon>Ascomycota</taxon>
        <taxon>Pezizomycotina</taxon>
        <taxon>Sordariomycetes</taxon>
        <taxon>Sordariomycetidae</taxon>
        <taxon>Sordariales</taxon>
        <taxon>Lasiosphaeriaceae</taxon>
        <taxon>Lasiosphaeris</taxon>
    </lineage>
</organism>
<dbReference type="EMBL" id="JAUKUA010000008">
    <property type="protein sequence ID" value="KAK0702650.1"/>
    <property type="molecule type" value="Genomic_DNA"/>
</dbReference>
<evidence type="ECO:0000256" key="1">
    <source>
        <dbReference type="SAM" id="MobiDB-lite"/>
    </source>
</evidence>
<feature type="region of interest" description="Disordered" evidence="1">
    <location>
        <begin position="115"/>
        <end position="186"/>
    </location>
</feature>
<reference evidence="2" key="1">
    <citation type="submission" date="2023-06" db="EMBL/GenBank/DDBJ databases">
        <title>Genome-scale phylogeny and comparative genomics of the fungal order Sordariales.</title>
        <authorList>
            <consortium name="Lawrence Berkeley National Laboratory"/>
            <person name="Hensen N."/>
            <person name="Bonometti L."/>
            <person name="Westerberg I."/>
            <person name="Brannstrom I.O."/>
            <person name="Guillou S."/>
            <person name="Cros-Aarteil S."/>
            <person name="Calhoun S."/>
            <person name="Haridas S."/>
            <person name="Kuo A."/>
            <person name="Mondo S."/>
            <person name="Pangilinan J."/>
            <person name="Riley R."/>
            <person name="Labutti K."/>
            <person name="Andreopoulos B."/>
            <person name="Lipzen A."/>
            <person name="Chen C."/>
            <person name="Yanf M."/>
            <person name="Daum C."/>
            <person name="Ng V."/>
            <person name="Clum A."/>
            <person name="Steindorff A."/>
            <person name="Ohm R."/>
            <person name="Martin F."/>
            <person name="Silar P."/>
            <person name="Natvig D."/>
            <person name="Lalanne C."/>
            <person name="Gautier V."/>
            <person name="Ament-Velasquez S.L."/>
            <person name="Kruys A."/>
            <person name="Hutchinson M.I."/>
            <person name="Powell A.J."/>
            <person name="Barry K."/>
            <person name="Miller A.N."/>
            <person name="Grigoriev I.V."/>
            <person name="Debuchy R."/>
            <person name="Gladieux P."/>
            <person name="Thoren M.H."/>
            <person name="Johannesson H."/>
        </authorList>
    </citation>
    <scope>NUCLEOTIDE SEQUENCE</scope>
    <source>
        <strain evidence="2">SMH4607-1</strain>
    </source>
</reference>
<feature type="compositionally biased region" description="Polar residues" evidence="1">
    <location>
        <begin position="115"/>
        <end position="131"/>
    </location>
</feature>
<feature type="compositionally biased region" description="Basic and acidic residues" evidence="1">
    <location>
        <begin position="148"/>
        <end position="162"/>
    </location>
</feature>
<protein>
    <submittedName>
        <fullName evidence="2">Uncharacterized protein</fullName>
    </submittedName>
</protein>
<feature type="region of interest" description="Disordered" evidence="1">
    <location>
        <begin position="1"/>
        <end position="41"/>
    </location>
</feature>
<evidence type="ECO:0000313" key="3">
    <source>
        <dbReference type="Proteomes" id="UP001172102"/>
    </source>
</evidence>
<evidence type="ECO:0000313" key="2">
    <source>
        <dbReference type="EMBL" id="KAK0702650.1"/>
    </source>
</evidence>
<dbReference type="Proteomes" id="UP001172102">
    <property type="component" value="Unassembled WGS sequence"/>
</dbReference>
<dbReference type="AlphaFoldDB" id="A0AA40DGV5"/>
<comment type="caution">
    <text evidence="2">The sequence shown here is derived from an EMBL/GenBank/DDBJ whole genome shotgun (WGS) entry which is preliminary data.</text>
</comment>
<name>A0AA40DGV5_9PEZI</name>
<accession>A0AA40DGV5</accession>
<sequence>MASNSAVDHASDSEAPPLPPPLSSPPADYVLSGPTLSASQGRLPLVLVDGETARINRAQPQPSGAEAHAAFVDGTNCYGAPKLTRQGEGLARQTGMAPSIMRNHSQWEGVALDEGNQQPSRTINGLSSMGEPSNGVVAARRAGPPGEGVRDPQHQRPREAASRRLPAHARPFAVRRRPAAHASPPA</sequence>
<gene>
    <name evidence="2" type="ORF">B0H67DRAFT_614017</name>
</gene>